<dbReference type="OrthoDB" id="3980682at2759"/>
<gene>
    <name evidence="8" type="ORF">CYFA0S_03e06480g</name>
</gene>
<dbReference type="VEuPathDB" id="FungiDB:BON22_5158"/>
<feature type="transmembrane region" description="Helical" evidence="7">
    <location>
        <begin position="40"/>
        <end position="63"/>
    </location>
</feature>
<keyword evidence="4 7" id="KW-1133">Transmembrane helix</keyword>
<feature type="transmembrane region" description="Helical" evidence="7">
    <location>
        <begin position="15"/>
        <end position="31"/>
    </location>
</feature>
<evidence type="ECO:0000256" key="2">
    <source>
        <dbReference type="ARBA" id="ARBA00009530"/>
    </source>
</evidence>
<dbReference type="PANTHER" id="PTHR21659">
    <property type="entry name" value="HYDROPHOBIC PROTEIN RCI2 LOW TEMPERATURE AND SALT RESPONSIVE PROTEIN LTI6 -RELATED"/>
    <property type="match status" value="1"/>
</dbReference>
<reference evidence="8" key="1">
    <citation type="journal article" date="2014" name="Genome Announc.">
        <title>Genome sequence of the yeast Cyberlindnera fabianii (Hansenula fabianii).</title>
        <authorList>
            <person name="Freel K.C."/>
            <person name="Sarilar V."/>
            <person name="Neuveglise C."/>
            <person name="Devillers H."/>
            <person name="Friedrich A."/>
            <person name="Schacherer J."/>
        </authorList>
    </citation>
    <scope>NUCLEOTIDE SEQUENCE</scope>
    <source>
        <strain evidence="8">YJS4271</strain>
    </source>
</reference>
<feature type="compositionally biased region" description="Polar residues" evidence="6">
    <location>
        <begin position="119"/>
        <end position="132"/>
    </location>
</feature>
<evidence type="ECO:0000256" key="4">
    <source>
        <dbReference type="ARBA" id="ARBA00022989"/>
    </source>
</evidence>
<accession>A0A061ARD1</accession>
<evidence type="ECO:0000256" key="6">
    <source>
        <dbReference type="SAM" id="MobiDB-lite"/>
    </source>
</evidence>
<name>A0A061ARD1_CYBFA</name>
<proteinExistence type="inferred from homology"/>
<dbReference type="PANTHER" id="PTHR21659:SF42">
    <property type="entry name" value="UPF0057 MEMBRANE PROTEIN ZK632.10-RELATED"/>
    <property type="match status" value="1"/>
</dbReference>
<organism evidence="8">
    <name type="scientific">Cyberlindnera fabianii</name>
    <name type="common">Yeast</name>
    <name type="synonym">Hansenula fabianii</name>
    <dbReference type="NCBI Taxonomy" id="36022"/>
    <lineage>
        <taxon>Eukaryota</taxon>
        <taxon>Fungi</taxon>
        <taxon>Dikarya</taxon>
        <taxon>Ascomycota</taxon>
        <taxon>Saccharomycotina</taxon>
        <taxon>Saccharomycetes</taxon>
        <taxon>Phaffomycetales</taxon>
        <taxon>Phaffomycetaceae</taxon>
        <taxon>Cyberlindnera</taxon>
    </lineage>
</organism>
<evidence type="ECO:0000313" key="8">
    <source>
        <dbReference type="EMBL" id="CDR39721.1"/>
    </source>
</evidence>
<comment type="similarity">
    <text evidence="2">Belongs to the UPF0057 (PMP3) family.</text>
</comment>
<dbReference type="GO" id="GO:0016020">
    <property type="term" value="C:membrane"/>
    <property type="evidence" value="ECO:0007669"/>
    <property type="project" value="UniProtKB-SubCell"/>
</dbReference>
<comment type="subcellular location">
    <subcellularLocation>
        <location evidence="1">Membrane</location>
    </subcellularLocation>
</comment>
<dbReference type="PhylomeDB" id="A0A061ARD1"/>
<evidence type="ECO:0000256" key="7">
    <source>
        <dbReference type="SAM" id="Phobius"/>
    </source>
</evidence>
<protein>
    <submittedName>
        <fullName evidence="8">CYFA0S03e06480g1_1</fullName>
    </submittedName>
</protein>
<sequence>MTDYQQAHNIDPADVFLYILAFFFPPLPVALRQGFWTNQLLLNVLLTMLFGLPGTLHAIYIVYITSPITGHPERRVRIGGDDYESLIENQDQTSSVPYNAGSSSTTANTAAPPPYEESTVITSTDNKIQHNG</sequence>
<keyword evidence="3 7" id="KW-0812">Transmembrane</keyword>
<dbReference type="EMBL" id="LK052888">
    <property type="protein sequence ID" value="CDR39721.1"/>
    <property type="molecule type" value="Genomic_DNA"/>
</dbReference>
<evidence type="ECO:0000256" key="3">
    <source>
        <dbReference type="ARBA" id="ARBA00022692"/>
    </source>
</evidence>
<dbReference type="Pfam" id="PF01679">
    <property type="entry name" value="Pmp3"/>
    <property type="match status" value="1"/>
</dbReference>
<evidence type="ECO:0000256" key="1">
    <source>
        <dbReference type="ARBA" id="ARBA00004370"/>
    </source>
</evidence>
<dbReference type="InterPro" id="IPR000612">
    <property type="entry name" value="PMP3"/>
</dbReference>
<feature type="region of interest" description="Disordered" evidence="6">
    <location>
        <begin position="90"/>
        <end position="132"/>
    </location>
</feature>
<evidence type="ECO:0000256" key="5">
    <source>
        <dbReference type="ARBA" id="ARBA00023136"/>
    </source>
</evidence>
<dbReference type="AlphaFoldDB" id="A0A061ARD1"/>
<keyword evidence="5 7" id="KW-0472">Membrane</keyword>
<feature type="compositionally biased region" description="Polar residues" evidence="6">
    <location>
        <begin position="90"/>
        <end position="101"/>
    </location>
</feature>